<dbReference type="CDD" id="cd00090">
    <property type="entry name" value="HTH_ARSR"/>
    <property type="match status" value="1"/>
</dbReference>
<proteinExistence type="predicted"/>
<dbReference type="Pfam" id="PF12840">
    <property type="entry name" value="HTH_20"/>
    <property type="match status" value="1"/>
</dbReference>
<dbReference type="eggNOG" id="arCOG03067">
    <property type="taxonomic scope" value="Archaea"/>
</dbReference>
<dbReference type="InterPro" id="IPR036388">
    <property type="entry name" value="WH-like_DNA-bd_sf"/>
</dbReference>
<dbReference type="InterPro" id="IPR001845">
    <property type="entry name" value="HTH_ArsR_DNA-bd_dom"/>
</dbReference>
<dbReference type="EMBL" id="CP001941">
    <property type="protein sequence ID" value="ADD08253.1"/>
    <property type="molecule type" value="Genomic_DNA"/>
</dbReference>
<dbReference type="GeneID" id="8827385"/>
<dbReference type="InterPro" id="IPR011991">
    <property type="entry name" value="ArsR-like_HTH"/>
</dbReference>
<keyword evidence="2" id="KW-1185">Reference proteome</keyword>
<dbReference type="GO" id="GO:0003700">
    <property type="term" value="F:DNA-binding transcription factor activity"/>
    <property type="evidence" value="ECO:0007669"/>
    <property type="project" value="InterPro"/>
</dbReference>
<dbReference type="OrthoDB" id="199042at2157"/>
<evidence type="ECO:0000313" key="1">
    <source>
        <dbReference type="EMBL" id="ADD08253.1"/>
    </source>
</evidence>
<organism evidence="1 2">
    <name type="scientific">Aciduliprofundum boonei (strain DSM 19572 / T469)</name>
    <dbReference type="NCBI Taxonomy" id="439481"/>
    <lineage>
        <taxon>Archaea</taxon>
        <taxon>Methanobacteriati</taxon>
        <taxon>Thermoplasmatota</taxon>
        <taxon>DHVE2 group</taxon>
        <taxon>Candidatus Aciduliprofundum</taxon>
    </lineage>
</organism>
<gene>
    <name evidence="1" type="ordered locus">Aboo_0442</name>
</gene>
<dbReference type="SUPFAM" id="SSF46785">
    <property type="entry name" value="Winged helix' DNA-binding domain"/>
    <property type="match status" value="1"/>
</dbReference>
<dbReference type="SMART" id="SM00418">
    <property type="entry name" value="HTH_ARSR"/>
    <property type="match status" value="1"/>
</dbReference>
<dbReference type="InterPro" id="IPR036390">
    <property type="entry name" value="WH_DNA-bd_sf"/>
</dbReference>
<accession>B5IAA7</accession>
<dbReference type="AlphaFoldDB" id="B5IAA7"/>
<dbReference type="KEGG" id="abi:Aboo_0442"/>
<sequence length="112" mass="12769">MENASLDKIVRILTDNYAIKILAATNKEEKSAIQLSQELEVPIAACYRRLHMLEKAGLIDAYEKITPKGKKMRYYMSKIKRAHIKIEDNTLIVELLFSNGNKKKYNGKIVAG</sequence>
<name>B5IAA7_ACIB4</name>
<dbReference type="HOGENOM" id="CLU_124803_5_0_2"/>
<dbReference type="STRING" id="439481.Aboo_0442"/>
<reference evidence="1" key="1">
    <citation type="submission" date="2010-02" db="EMBL/GenBank/DDBJ databases">
        <title>Complete sequence of Aciduliprofundum boonei T469.</title>
        <authorList>
            <consortium name="US DOE Joint Genome Institute"/>
            <person name="Lucas S."/>
            <person name="Copeland A."/>
            <person name="Lapidus A."/>
            <person name="Cheng J.-F."/>
            <person name="Bruce D."/>
            <person name="Goodwin L."/>
            <person name="Pitluck S."/>
            <person name="Saunders E."/>
            <person name="Detter J.C."/>
            <person name="Han C."/>
            <person name="Tapia R."/>
            <person name="Land M."/>
            <person name="Hauser L."/>
            <person name="Kyrpides N."/>
            <person name="Mikhailova N."/>
            <person name="Flores G."/>
            <person name="Reysenbach A.-L."/>
            <person name="Woyke T."/>
        </authorList>
    </citation>
    <scope>NUCLEOTIDE SEQUENCE</scope>
    <source>
        <strain evidence="1">T469</strain>
    </source>
</reference>
<protein>
    <submittedName>
        <fullName evidence="1">Regulatory protein ArsR</fullName>
    </submittedName>
</protein>
<dbReference type="Proteomes" id="UP000001400">
    <property type="component" value="Chromosome"/>
</dbReference>
<dbReference type="RefSeq" id="WP_008082167.1">
    <property type="nucleotide sequence ID" value="NC_013926.1"/>
</dbReference>
<dbReference type="Gene3D" id="1.10.10.10">
    <property type="entry name" value="Winged helix-like DNA-binding domain superfamily/Winged helix DNA-binding domain"/>
    <property type="match status" value="1"/>
</dbReference>
<evidence type="ECO:0000313" key="2">
    <source>
        <dbReference type="Proteomes" id="UP000001400"/>
    </source>
</evidence>